<dbReference type="SUPFAM" id="SSF49764">
    <property type="entry name" value="HSP20-like chaperones"/>
    <property type="match status" value="1"/>
</dbReference>
<sequence length="138" mass="15922">MELYPPTYGSPPYPFLLPPSYLYSPPQNYVRWNQTPEAHIYTADLPGVRKEEIRVEVEDGRYLVIRTELDGDDDDDDEEMEVEERRRRRRRRFMRKFRLPENGGRGEDIGAGHEGRSSDRQSAEEGCCGSGRAEGGGR</sequence>
<dbReference type="Gramene" id="ONK65499">
    <property type="protein sequence ID" value="ONK65499"/>
    <property type="gene ID" value="A4U43_C07F37730"/>
</dbReference>
<reference evidence="7" key="1">
    <citation type="journal article" date="2017" name="Nat. Commun.">
        <title>The asparagus genome sheds light on the origin and evolution of a young Y chromosome.</title>
        <authorList>
            <person name="Harkess A."/>
            <person name="Zhou J."/>
            <person name="Xu C."/>
            <person name="Bowers J.E."/>
            <person name="Van der Hulst R."/>
            <person name="Ayyampalayam S."/>
            <person name="Mercati F."/>
            <person name="Riccardi P."/>
            <person name="McKain M.R."/>
            <person name="Kakrana A."/>
            <person name="Tang H."/>
            <person name="Ray J."/>
            <person name="Groenendijk J."/>
            <person name="Arikit S."/>
            <person name="Mathioni S.M."/>
            <person name="Nakano M."/>
            <person name="Shan H."/>
            <person name="Telgmann-Rauber A."/>
            <person name="Kanno A."/>
            <person name="Yue Z."/>
            <person name="Chen H."/>
            <person name="Li W."/>
            <person name="Chen Y."/>
            <person name="Xu X."/>
            <person name="Zhang Y."/>
            <person name="Luo S."/>
            <person name="Chen H."/>
            <person name="Gao J."/>
            <person name="Mao Z."/>
            <person name="Pires J.C."/>
            <person name="Luo M."/>
            <person name="Kudrna D."/>
            <person name="Wing R.A."/>
            <person name="Meyers B.C."/>
            <person name="Yi K."/>
            <person name="Kong H."/>
            <person name="Lavrijsen P."/>
            <person name="Sunseri F."/>
            <person name="Falavigna A."/>
            <person name="Ye Y."/>
            <person name="Leebens-Mack J.H."/>
            <person name="Chen G."/>
        </authorList>
    </citation>
    <scope>NUCLEOTIDE SEQUENCE [LARGE SCALE GENOMIC DNA]</scope>
    <source>
        <strain evidence="7">cv. DH0086</strain>
    </source>
</reference>
<evidence type="ECO:0000256" key="1">
    <source>
        <dbReference type="ARBA" id="ARBA00023016"/>
    </source>
</evidence>
<keyword evidence="7" id="KW-1185">Reference proteome</keyword>
<evidence type="ECO:0000256" key="2">
    <source>
        <dbReference type="PROSITE-ProRule" id="PRU00285"/>
    </source>
</evidence>
<dbReference type="Gene3D" id="2.60.40.790">
    <property type="match status" value="1"/>
</dbReference>
<keyword evidence="1" id="KW-0346">Stress response</keyword>
<dbReference type="Pfam" id="PF00011">
    <property type="entry name" value="HSP20"/>
    <property type="match status" value="1"/>
</dbReference>
<name>A0A5P1EL37_ASPOF</name>
<evidence type="ECO:0000256" key="4">
    <source>
        <dbReference type="SAM" id="MobiDB-lite"/>
    </source>
</evidence>
<evidence type="ECO:0000256" key="3">
    <source>
        <dbReference type="RuleBase" id="RU003616"/>
    </source>
</evidence>
<dbReference type="PROSITE" id="PS01031">
    <property type="entry name" value="SHSP"/>
    <property type="match status" value="1"/>
</dbReference>
<dbReference type="InterPro" id="IPR008978">
    <property type="entry name" value="HSP20-like_chaperone"/>
</dbReference>
<dbReference type="AlphaFoldDB" id="A0A5P1EL37"/>
<dbReference type="InterPro" id="IPR031107">
    <property type="entry name" value="Small_HSP"/>
</dbReference>
<feature type="domain" description="SHSP" evidence="5">
    <location>
        <begin position="18"/>
        <end position="138"/>
    </location>
</feature>
<dbReference type="OMA" id="RWNQTPE"/>
<feature type="compositionally biased region" description="Gly residues" evidence="4">
    <location>
        <begin position="128"/>
        <end position="138"/>
    </location>
</feature>
<gene>
    <name evidence="6" type="ORF">A4U43_C07F37730</name>
</gene>
<evidence type="ECO:0000313" key="7">
    <source>
        <dbReference type="Proteomes" id="UP000243459"/>
    </source>
</evidence>
<protein>
    <recommendedName>
        <fullName evidence="5">SHSP domain-containing protein</fullName>
    </recommendedName>
</protein>
<comment type="similarity">
    <text evidence="2 3">Belongs to the small heat shock protein (HSP20) family.</text>
</comment>
<dbReference type="Proteomes" id="UP000243459">
    <property type="component" value="Chromosome 7"/>
</dbReference>
<accession>A0A5P1EL37</accession>
<dbReference type="OrthoDB" id="1431247at2759"/>
<evidence type="ECO:0000313" key="6">
    <source>
        <dbReference type="EMBL" id="ONK65499.1"/>
    </source>
</evidence>
<dbReference type="PANTHER" id="PTHR11527">
    <property type="entry name" value="HEAT-SHOCK PROTEIN 20 FAMILY MEMBER"/>
    <property type="match status" value="1"/>
</dbReference>
<dbReference type="EMBL" id="CM007387">
    <property type="protein sequence ID" value="ONK65499.1"/>
    <property type="molecule type" value="Genomic_DNA"/>
</dbReference>
<feature type="compositionally biased region" description="Basic and acidic residues" evidence="4">
    <location>
        <begin position="104"/>
        <end position="123"/>
    </location>
</feature>
<dbReference type="InterPro" id="IPR002068">
    <property type="entry name" value="A-crystallin/Hsp20_dom"/>
</dbReference>
<proteinExistence type="inferred from homology"/>
<evidence type="ECO:0000259" key="5">
    <source>
        <dbReference type="PROSITE" id="PS01031"/>
    </source>
</evidence>
<organism evidence="6 7">
    <name type="scientific">Asparagus officinalis</name>
    <name type="common">Garden asparagus</name>
    <dbReference type="NCBI Taxonomy" id="4686"/>
    <lineage>
        <taxon>Eukaryota</taxon>
        <taxon>Viridiplantae</taxon>
        <taxon>Streptophyta</taxon>
        <taxon>Embryophyta</taxon>
        <taxon>Tracheophyta</taxon>
        <taxon>Spermatophyta</taxon>
        <taxon>Magnoliopsida</taxon>
        <taxon>Liliopsida</taxon>
        <taxon>Asparagales</taxon>
        <taxon>Asparagaceae</taxon>
        <taxon>Asparagoideae</taxon>
        <taxon>Asparagus</taxon>
    </lineage>
</organism>
<feature type="region of interest" description="Disordered" evidence="4">
    <location>
        <begin position="93"/>
        <end position="138"/>
    </location>
</feature>